<dbReference type="RefSeq" id="WP_245710173.1">
    <property type="nucleotide sequence ID" value="NZ_FNWU01000007.1"/>
</dbReference>
<gene>
    <name evidence="5" type="ORF">SAMN05192561_10763</name>
</gene>
<dbReference type="EMBL" id="FNWU01000007">
    <property type="protein sequence ID" value="SEH56309.1"/>
    <property type="molecule type" value="Genomic_DNA"/>
</dbReference>
<feature type="domain" description="DUF5591" evidence="4">
    <location>
        <begin position="514"/>
        <end position="638"/>
    </location>
</feature>
<evidence type="ECO:0000313" key="5">
    <source>
        <dbReference type="EMBL" id="SEH56309.1"/>
    </source>
</evidence>
<dbReference type="STRING" id="1267564.SAMN05192561_10763"/>
<sequence>MASFETDTTDDAGNARRGTIHTPHGDVQTPAFFPVVNFIGGPNEKSGGIWSRLRNHLFGEPEFQGAMFQAMSFLDFNITPESLENWRSKPIHNHFTDHKPVKPYHSQPENFTKPLFVDSGGFKLLNSDTFGDPPTEGGDDNEWAIYTNPESILDLQLDYGADIIATLDYPIPPNLNDEETTQRMEDSIDSAIRCLELLEDQSDPPAVYVAIHGHDYETINWYVGTFLDRATHIDKSFEGFAIGSLVPLRTNVEMLVDIVQGAKDAIPADRKNDLGLHLFGISGKFTALLTLLGADSFDSSSYMQAAQFKKFINREIGVSDEKFVRNPNASTHDLGDFGVDVDRTADARWVADWSKFTADQIPDDWGCQCPACEHLRRIGFEQLQVTMYDSESYDPDGKYMKSDFYALMSYHNFCVYQDEMNYVRELINDGDGKLLEYVAKMARNDVGNIKRALKRATVRDRELAQQLRERGYNRLTADQSDAEQERLDLDIPVDDQEISLEHTPEDFNILQRKDYQVGDERVLLVLPCSQTKPYSNSRTHRVVADATAEWSSKIHKVTVSGMYGPVPEQYESLSQIKSYEYVLTNAEKQRKQLVADRLVSYLEEYGSQFDAIVGYATSKTYRTIIEQAFSEYGNGVVLPKDPKMRALTEHFRATNLEELSEHLNDVLPSTPPQ</sequence>
<reference evidence="5 6" key="1">
    <citation type="submission" date="2016-10" db="EMBL/GenBank/DDBJ databases">
        <authorList>
            <person name="de Groot N.N."/>
        </authorList>
    </citation>
    <scope>NUCLEOTIDE SEQUENCE [LARGE SCALE GENOMIC DNA]</scope>
    <source>
        <strain evidence="5 6">IBRC-M10418</strain>
    </source>
</reference>
<proteinExistence type="predicted"/>
<name>A0A1H6JBW1_9EURY</name>
<accession>A0A1H6JBW1</accession>
<dbReference type="InterPro" id="IPR050076">
    <property type="entry name" value="ArchSynthase1/Queuine_TRR"/>
</dbReference>
<dbReference type="PANTHER" id="PTHR46499">
    <property type="entry name" value="QUEUINE TRNA-RIBOSYLTRANSFERASE"/>
    <property type="match status" value="1"/>
</dbReference>
<dbReference type="PANTHER" id="PTHR46499:SF1">
    <property type="entry name" value="QUEUINE TRNA-RIBOSYLTRANSFERASE"/>
    <property type="match status" value="1"/>
</dbReference>
<dbReference type="Proteomes" id="UP000199215">
    <property type="component" value="Unassembled WGS sequence"/>
</dbReference>
<dbReference type="InterPro" id="IPR036511">
    <property type="entry name" value="TGT-like_sf"/>
</dbReference>
<dbReference type="GO" id="GO:0005737">
    <property type="term" value="C:cytoplasm"/>
    <property type="evidence" value="ECO:0007669"/>
    <property type="project" value="TreeGrafter"/>
</dbReference>
<evidence type="ECO:0000259" key="4">
    <source>
        <dbReference type="Pfam" id="PF17884"/>
    </source>
</evidence>
<protein>
    <submittedName>
        <fullName evidence="5">tRNA-guanine family transglycosylase</fullName>
    </submittedName>
</protein>
<dbReference type="NCBIfam" id="TIGR00449">
    <property type="entry name" value="tgt_general"/>
    <property type="match status" value="1"/>
</dbReference>
<feature type="region of interest" description="Disordered" evidence="2">
    <location>
        <begin position="1"/>
        <end position="26"/>
    </location>
</feature>
<dbReference type="Gene3D" id="3.20.20.105">
    <property type="entry name" value="Queuine tRNA-ribosyltransferase-like"/>
    <property type="match status" value="1"/>
</dbReference>
<keyword evidence="6" id="KW-1185">Reference proteome</keyword>
<organism evidence="5 6">
    <name type="scientific">Halopenitus malekzadehii</name>
    <dbReference type="NCBI Taxonomy" id="1267564"/>
    <lineage>
        <taxon>Archaea</taxon>
        <taxon>Methanobacteriati</taxon>
        <taxon>Methanobacteriota</taxon>
        <taxon>Stenosarchaea group</taxon>
        <taxon>Halobacteria</taxon>
        <taxon>Halobacteriales</taxon>
        <taxon>Haloferacaceae</taxon>
        <taxon>Halopenitus</taxon>
    </lineage>
</organism>
<dbReference type="GO" id="GO:0002099">
    <property type="term" value="P:tRNA wobble guanine modification"/>
    <property type="evidence" value="ECO:0007669"/>
    <property type="project" value="TreeGrafter"/>
</dbReference>
<evidence type="ECO:0000256" key="2">
    <source>
        <dbReference type="SAM" id="MobiDB-lite"/>
    </source>
</evidence>
<evidence type="ECO:0000256" key="1">
    <source>
        <dbReference type="ARBA" id="ARBA00022694"/>
    </source>
</evidence>
<dbReference type="Pfam" id="PF17884">
    <property type="entry name" value="DUF5591"/>
    <property type="match status" value="1"/>
</dbReference>
<evidence type="ECO:0000313" key="6">
    <source>
        <dbReference type="Proteomes" id="UP000199215"/>
    </source>
</evidence>
<dbReference type="Pfam" id="PF01702">
    <property type="entry name" value="TGT"/>
    <property type="match status" value="1"/>
</dbReference>
<dbReference type="InterPro" id="IPR040777">
    <property type="entry name" value="DUF5591"/>
</dbReference>
<keyword evidence="1" id="KW-0819">tRNA processing</keyword>
<evidence type="ECO:0000259" key="3">
    <source>
        <dbReference type="Pfam" id="PF01702"/>
    </source>
</evidence>
<feature type="domain" description="tRNA-guanine(15) transglycosylase-like" evidence="3">
    <location>
        <begin position="110"/>
        <end position="444"/>
    </location>
</feature>
<dbReference type="SUPFAM" id="SSF52141">
    <property type="entry name" value="Uracil-DNA glycosylase-like"/>
    <property type="match status" value="1"/>
</dbReference>
<dbReference type="SUPFAM" id="SSF51713">
    <property type="entry name" value="tRNA-guanine transglycosylase"/>
    <property type="match status" value="1"/>
</dbReference>
<dbReference type="AlphaFoldDB" id="A0A1H6JBW1"/>
<dbReference type="Gene3D" id="3.40.50.10630">
    <property type="entry name" value="Uracil-DNA glycosylase-like"/>
    <property type="match status" value="1"/>
</dbReference>
<dbReference type="InterPro" id="IPR002616">
    <property type="entry name" value="tRNA_ribo_trans-like"/>
</dbReference>
<dbReference type="InterPro" id="IPR036895">
    <property type="entry name" value="Uracil-DNA_glycosylase-like_sf"/>
</dbReference>